<dbReference type="GO" id="GO:0003677">
    <property type="term" value="F:DNA binding"/>
    <property type="evidence" value="ECO:0007669"/>
    <property type="project" value="InterPro"/>
</dbReference>
<accession>A0A6C0E6G3</accession>
<evidence type="ECO:0000313" key="5">
    <source>
        <dbReference type="EMBL" id="QHT24160.1"/>
    </source>
</evidence>
<proteinExistence type="predicted"/>
<dbReference type="InterPro" id="IPR023580">
    <property type="entry name" value="RNA_pol_su_RPB10"/>
</dbReference>
<sequence length="74" mass="8615">MIIPMRCMNCGKLLADKWLWYQAQLQQAEGKRTYYDGSELAPKTKEAEVMAQLGLTRYCCRKVLLTHVDLIHKL</sequence>
<evidence type="ECO:0000256" key="1">
    <source>
        <dbReference type="ARBA" id="ARBA00022478"/>
    </source>
</evidence>
<evidence type="ECO:0000256" key="3">
    <source>
        <dbReference type="ARBA" id="ARBA00022833"/>
    </source>
</evidence>
<keyword evidence="3" id="KW-0862">Zinc</keyword>
<evidence type="ECO:0000256" key="4">
    <source>
        <dbReference type="ARBA" id="ARBA00023163"/>
    </source>
</evidence>
<dbReference type="SUPFAM" id="SSF46924">
    <property type="entry name" value="RNA polymerase subunit RPB10"/>
    <property type="match status" value="1"/>
</dbReference>
<dbReference type="InterPro" id="IPR000268">
    <property type="entry name" value="RPABC5/Rpb10"/>
</dbReference>
<protein>
    <submittedName>
        <fullName evidence="5">Uncharacterized protein</fullName>
    </submittedName>
</protein>
<dbReference type="GO" id="GO:0006351">
    <property type="term" value="P:DNA-templated transcription"/>
    <property type="evidence" value="ECO:0007669"/>
    <property type="project" value="InterPro"/>
</dbReference>
<keyword evidence="1" id="KW-0240">DNA-directed RNA polymerase</keyword>
<keyword evidence="2" id="KW-0479">Metal-binding</keyword>
<reference evidence="5" key="1">
    <citation type="journal article" date="2020" name="Nature">
        <title>Giant virus diversity and host interactions through global metagenomics.</title>
        <authorList>
            <person name="Schulz F."/>
            <person name="Roux S."/>
            <person name="Paez-Espino D."/>
            <person name="Jungbluth S."/>
            <person name="Walsh D.A."/>
            <person name="Denef V.J."/>
            <person name="McMahon K.D."/>
            <person name="Konstantinidis K.T."/>
            <person name="Eloe-Fadrosh E.A."/>
            <person name="Kyrpides N.C."/>
            <person name="Woyke T."/>
        </authorList>
    </citation>
    <scope>NUCLEOTIDE SEQUENCE</scope>
    <source>
        <strain evidence="5">GVMAG-M-3300023179-138</strain>
    </source>
</reference>
<dbReference type="AlphaFoldDB" id="A0A6C0E6G3"/>
<dbReference type="Pfam" id="PF01194">
    <property type="entry name" value="RNA_pol_N"/>
    <property type="match status" value="1"/>
</dbReference>
<keyword evidence="4" id="KW-0804">Transcription</keyword>
<dbReference type="GO" id="GO:0000428">
    <property type="term" value="C:DNA-directed RNA polymerase complex"/>
    <property type="evidence" value="ECO:0007669"/>
    <property type="project" value="UniProtKB-KW"/>
</dbReference>
<dbReference type="Gene3D" id="1.10.10.60">
    <property type="entry name" value="Homeodomain-like"/>
    <property type="match status" value="1"/>
</dbReference>
<dbReference type="GO" id="GO:0003899">
    <property type="term" value="F:DNA-directed RNA polymerase activity"/>
    <property type="evidence" value="ECO:0007669"/>
    <property type="project" value="InterPro"/>
</dbReference>
<dbReference type="GO" id="GO:0008270">
    <property type="term" value="F:zinc ion binding"/>
    <property type="evidence" value="ECO:0007669"/>
    <property type="project" value="TreeGrafter"/>
</dbReference>
<dbReference type="EMBL" id="MN739743">
    <property type="protein sequence ID" value="QHT24160.1"/>
    <property type="molecule type" value="Genomic_DNA"/>
</dbReference>
<dbReference type="PANTHER" id="PTHR23431">
    <property type="entry name" value="DNA-DIRECTED RNA POLYMERASES I, II, AND III SUBUNIT RPABC5 FAMILY MEMBER"/>
    <property type="match status" value="1"/>
</dbReference>
<name>A0A6C0E6G3_9ZZZZ</name>
<evidence type="ECO:0000256" key="2">
    <source>
        <dbReference type="ARBA" id="ARBA00022723"/>
    </source>
</evidence>
<organism evidence="5">
    <name type="scientific">viral metagenome</name>
    <dbReference type="NCBI Taxonomy" id="1070528"/>
    <lineage>
        <taxon>unclassified sequences</taxon>
        <taxon>metagenomes</taxon>
        <taxon>organismal metagenomes</taxon>
    </lineage>
</organism>
<dbReference type="PANTHER" id="PTHR23431:SF3">
    <property type="entry name" value="DNA-DIRECTED RNA POLYMERASES I, II, AND III SUBUNIT RPABC5"/>
    <property type="match status" value="1"/>
</dbReference>